<dbReference type="RefSeq" id="WP_089918932.1">
    <property type="nucleotide sequence ID" value="NZ_FOBB01000008.1"/>
</dbReference>
<dbReference type="AlphaFoldDB" id="A0A1H8E8P2"/>
<evidence type="ECO:0008006" key="3">
    <source>
        <dbReference type="Google" id="ProtNLM"/>
    </source>
</evidence>
<evidence type="ECO:0000313" key="2">
    <source>
        <dbReference type="Proteomes" id="UP000198984"/>
    </source>
</evidence>
<protein>
    <recommendedName>
        <fullName evidence="3">Terpene synthase family, metal binding domain</fullName>
    </recommendedName>
</protein>
<reference evidence="1 2" key="1">
    <citation type="submission" date="2016-10" db="EMBL/GenBank/DDBJ databases">
        <authorList>
            <person name="de Groot N.N."/>
        </authorList>
    </citation>
    <scope>NUCLEOTIDE SEQUENCE [LARGE SCALE GENOMIC DNA]</scope>
    <source>
        <strain evidence="1 2">DSM 21039</strain>
    </source>
</reference>
<dbReference type="SUPFAM" id="SSF48576">
    <property type="entry name" value="Terpenoid synthases"/>
    <property type="match status" value="1"/>
</dbReference>
<dbReference type="Proteomes" id="UP000198984">
    <property type="component" value="Unassembled WGS sequence"/>
</dbReference>
<evidence type="ECO:0000313" key="1">
    <source>
        <dbReference type="EMBL" id="SEN15822.1"/>
    </source>
</evidence>
<accession>A0A1H8E8P2</accession>
<dbReference type="InterPro" id="IPR008949">
    <property type="entry name" value="Isoprenoid_synthase_dom_sf"/>
</dbReference>
<proteinExistence type="predicted"/>
<dbReference type="EMBL" id="FOBB01000008">
    <property type="protein sequence ID" value="SEN15822.1"/>
    <property type="molecule type" value="Genomic_DNA"/>
</dbReference>
<sequence length="315" mass="36728">MKIPLFESNLPIMVHPELNVLVSHMKDFFKTAVFDTMNENTQLYGDYIAVGAQYTAYIYPFGNIEKVKSICRYYSVWALIDDQFFDNSVDLDNIVEMIEGFKAALNEEPGVDQLFYPIASFCSGTGWTKDAKNIFKLESVKYLDNVLVQRTIEVQKQEPSLEEYLECRAYDVAMPVMYALLWYLYDDLPASSYYSGAFEKALKISGYTIGLLLDLYSYKAKKEEIKAYAHVVKIIQRIETCDEQAAIDRAISLFYQYAAELEEEFDRLEAQYPAEVRYFRYIQSGSIRYCNENRKIRYLKEYEADENLYKGRSIV</sequence>
<dbReference type="OrthoDB" id="1272607at2"/>
<dbReference type="Pfam" id="PF19086">
    <property type="entry name" value="Terpene_syn_C_2"/>
    <property type="match status" value="1"/>
</dbReference>
<gene>
    <name evidence="1" type="ORF">SAMN04488505_108219</name>
</gene>
<keyword evidence="2" id="KW-1185">Reference proteome</keyword>
<dbReference type="Gene3D" id="1.10.600.10">
    <property type="entry name" value="Farnesyl Diphosphate Synthase"/>
    <property type="match status" value="1"/>
</dbReference>
<organism evidence="1 2">
    <name type="scientific">Chitinophaga rupis</name>
    <dbReference type="NCBI Taxonomy" id="573321"/>
    <lineage>
        <taxon>Bacteria</taxon>
        <taxon>Pseudomonadati</taxon>
        <taxon>Bacteroidota</taxon>
        <taxon>Chitinophagia</taxon>
        <taxon>Chitinophagales</taxon>
        <taxon>Chitinophagaceae</taxon>
        <taxon>Chitinophaga</taxon>
    </lineage>
</organism>
<name>A0A1H8E8P2_9BACT</name>